<dbReference type="InterPro" id="IPR008480">
    <property type="entry name" value="DUF761_pln"/>
</dbReference>
<dbReference type="AlphaFoldDB" id="A0A6N2BN26"/>
<evidence type="ECO:0000313" key="1">
    <source>
        <dbReference type="EMBL" id="TMW94059.1"/>
    </source>
</evidence>
<dbReference type="PANTHER" id="PTHR33450:SF12">
    <property type="entry name" value="COTTON FIBER PROTEIN"/>
    <property type="match status" value="1"/>
</dbReference>
<gene>
    <name evidence="1" type="ORF">EJD97_010780</name>
</gene>
<evidence type="ECO:0008006" key="2">
    <source>
        <dbReference type="Google" id="ProtNLM"/>
    </source>
</evidence>
<proteinExistence type="predicted"/>
<reference evidence="1" key="1">
    <citation type="submission" date="2019-05" db="EMBL/GenBank/DDBJ databases">
        <title>The de novo reference genome and transcriptome assemblies of the wild tomato species Solanum chilense.</title>
        <authorList>
            <person name="Stam R."/>
            <person name="Nosenko T."/>
            <person name="Hoerger A.C."/>
            <person name="Stephan W."/>
            <person name="Seidel M.A."/>
            <person name="Kuhn J.M.M."/>
            <person name="Haberer G."/>
            <person name="Tellier A."/>
        </authorList>
    </citation>
    <scope>NUCLEOTIDE SEQUENCE</scope>
    <source>
        <tissue evidence="1">Mature leaves</tissue>
    </source>
</reference>
<comment type="caution">
    <text evidence="1">The sequence shown here is derived from an EMBL/GenBank/DDBJ whole genome shotgun (WGS) entry which is preliminary data.</text>
</comment>
<dbReference type="PANTHER" id="PTHR33450">
    <property type="entry name" value="EMB|CAB67623.1-RELATED"/>
    <property type="match status" value="1"/>
</dbReference>
<dbReference type="Pfam" id="PF05553">
    <property type="entry name" value="DUF761"/>
    <property type="match status" value="1"/>
</dbReference>
<name>A0A6N2BN26_SOLCI</name>
<sequence>MIFQIISVVMKNNSAIKFLKHVISVLSTLTKSKSTAIKSKTEAIKAKLMVLSLLKSKKLSLSGLGTKAISHKIHSLLGHKDQDHEDENNKAIVLVYNHAPEAGEDHVHYHHNEANEEILLLSNGENYDYDDDKYPDLTHSLFDEEDEYLGDPNASAIDMVRNFKEEEGENFVLEDEIDNVADLFIKKFHKRMRLQKLESFKRYQEMLKRST</sequence>
<dbReference type="EMBL" id="RXGB01002734">
    <property type="protein sequence ID" value="TMW94059.1"/>
    <property type="molecule type" value="Genomic_DNA"/>
</dbReference>
<accession>A0A6N2BN26</accession>
<protein>
    <recommendedName>
        <fullName evidence="2">DUF4408 domain-containing protein</fullName>
    </recommendedName>
</protein>
<organism evidence="1">
    <name type="scientific">Solanum chilense</name>
    <name type="common">Tomato</name>
    <name type="synonym">Lycopersicon chilense</name>
    <dbReference type="NCBI Taxonomy" id="4083"/>
    <lineage>
        <taxon>Eukaryota</taxon>
        <taxon>Viridiplantae</taxon>
        <taxon>Streptophyta</taxon>
        <taxon>Embryophyta</taxon>
        <taxon>Tracheophyta</taxon>
        <taxon>Spermatophyta</taxon>
        <taxon>Magnoliopsida</taxon>
        <taxon>eudicotyledons</taxon>
        <taxon>Gunneridae</taxon>
        <taxon>Pentapetalae</taxon>
        <taxon>asterids</taxon>
        <taxon>lamiids</taxon>
        <taxon>Solanales</taxon>
        <taxon>Solanaceae</taxon>
        <taxon>Solanoideae</taxon>
        <taxon>Solaneae</taxon>
        <taxon>Solanum</taxon>
        <taxon>Solanum subgen. Lycopersicon</taxon>
    </lineage>
</organism>